<gene>
    <name evidence="2" type="ORF">BI350_14670</name>
</gene>
<dbReference type="GO" id="GO:0006352">
    <property type="term" value="P:DNA-templated transcription initiation"/>
    <property type="evidence" value="ECO:0007669"/>
    <property type="project" value="InterPro"/>
</dbReference>
<dbReference type="InterPro" id="IPR013324">
    <property type="entry name" value="RNA_pol_sigma_r3/r4-like"/>
</dbReference>
<evidence type="ECO:0000259" key="1">
    <source>
        <dbReference type="Pfam" id="PF04542"/>
    </source>
</evidence>
<dbReference type="NCBIfam" id="TIGR02937">
    <property type="entry name" value="sigma70-ECF"/>
    <property type="match status" value="1"/>
</dbReference>
<dbReference type="Pfam" id="PF04542">
    <property type="entry name" value="Sigma70_r2"/>
    <property type="match status" value="1"/>
</dbReference>
<sequence length="147" mass="17343">MITASMRQLHVYRNYEQFRQVGRIALWQAWTRYEEGKGHFAPFASRSIRGAMLDEIKREHRFEEHIVQTEDELLMSLAGEDIVQLEAWSEKISWAIGQLTVKEKELIQLLFINEFSHVKCAELVGISIPGIKKRRERMLMKLREILS</sequence>
<dbReference type="SUPFAM" id="SSF88946">
    <property type="entry name" value="Sigma2 domain of RNA polymerase sigma factors"/>
    <property type="match status" value="1"/>
</dbReference>
<dbReference type="Gene3D" id="1.10.10.10">
    <property type="entry name" value="Winged helix-like DNA-binding domain superfamily/Winged helix DNA-binding domain"/>
    <property type="match status" value="1"/>
</dbReference>
<dbReference type="InterPro" id="IPR013325">
    <property type="entry name" value="RNA_pol_sigma_r2"/>
</dbReference>
<dbReference type="Proteomes" id="UP000185746">
    <property type="component" value="Chromosome"/>
</dbReference>
<dbReference type="InterPro" id="IPR014284">
    <property type="entry name" value="RNA_pol_sigma-70_dom"/>
</dbReference>
<dbReference type="Gene3D" id="1.10.1740.10">
    <property type="match status" value="1"/>
</dbReference>
<dbReference type="AlphaFoldDB" id="A0A1D8JKN0"/>
<protein>
    <recommendedName>
        <fullName evidence="1">RNA polymerase sigma-70 region 2 domain-containing protein</fullName>
    </recommendedName>
</protein>
<dbReference type="InterPro" id="IPR036388">
    <property type="entry name" value="WH-like_DNA-bd_sf"/>
</dbReference>
<organism evidence="2 3">
    <name type="scientific">Sporosarcina ureilytica</name>
    <dbReference type="NCBI Taxonomy" id="298596"/>
    <lineage>
        <taxon>Bacteria</taxon>
        <taxon>Bacillati</taxon>
        <taxon>Bacillota</taxon>
        <taxon>Bacilli</taxon>
        <taxon>Bacillales</taxon>
        <taxon>Caryophanaceae</taxon>
        <taxon>Sporosarcina</taxon>
    </lineage>
</organism>
<reference evidence="2 3" key="1">
    <citation type="submission" date="2016-09" db="EMBL/GenBank/DDBJ databases">
        <title>Complete genome sequence of the Lysinibacillus sphaericus LMG 22257, a specie of Bacillus with ureolytic activity that can effectively biodeposit calcium carbonate.</title>
        <authorList>
            <person name="Yan W."/>
        </authorList>
    </citation>
    <scope>NUCLEOTIDE SEQUENCE [LARGE SCALE GENOMIC DNA]</scope>
    <source>
        <strain evidence="2 3">LMG 22257</strain>
    </source>
</reference>
<evidence type="ECO:0000313" key="3">
    <source>
        <dbReference type="Proteomes" id="UP000185746"/>
    </source>
</evidence>
<name>A0A1D8JKN0_9BACL</name>
<dbReference type="KEGG" id="surl:BI350_14670"/>
<dbReference type="InterPro" id="IPR007627">
    <property type="entry name" value="RNA_pol_sigma70_r2"/>
</dbReference>
<proteinExistence type="predicted"/>
<feature type="domain" description="RNA polymerase sigma-70 region 2" evidence="1">
    <location>
        <begin position="17"/>
        <end position="61"/>
    </location>
</feature>
<evidence type="ECO:0000313" key="2">
    <source>
        <dbReference type="EMBL" id="AOV09267.1"/>
    </source>
</evidence>
<accession>A0A1D8JKN0</accession>
<dbReference type="SUPFAM" id="SSF88659">
    <property type="entry name" value="Sigma3 and sigma4 domains of RNA polymerase sigma factors"/>
    <property type="match status" value="1"/>
</dbReference>
<keyword evidence="3" id="KW-1185">Reference proteome</keyword>
<dbReference type="EMBL" id="CP017560">
    <property type="protein sequence ID" value="AOV09267.1"/>
    <property type="molecule type" value="Genomic_DNA"/>
</dbReference>
<dbReference type="GO" id="GO:0003700">
    <property type="term" value="F:DNA-binding transcription factor activity"/>
    <property type="evidence" value="ECO:0007669"/>
    <property type="project" value="InterPro"/>
</dbReference>